<feature type="compositionally biased region" description="Low complexity" evidence="1">
    <location>
        <begin position="420"/>
        <end position="441"/>
    </location>
</feature>
<gene>
    <name evidence="2" type="ORF">B0T16DRAFT_388349</name>
</gene>
<dbReference type="AlphaFoldDB" id="A0AA39Y8K7"/>
<feature type="region of interest" description="Disordered" evidence="1">
    <location>
        <begin position="299"/>
        <end position="319"/>
    </location>
</feature>
<feature type="compositionally biased region" description="Acidic residues" evidence="1">
    <location>
        <begin position="382"/>
        <end position="408"/>
    </location>
</feature>
<dbReference type="EMBL" id="JAULSV010000003">
    <property type="protein sequence ID" value="KAK0648028.1"/>
    <property type="molecule type" value="Genomic_DNA"/>
</dbReference>
<keyword evidence="3" id="KW-1185">Reference proteome</keyword>
<feature type="region of interest" description="Disordered" evidence="1">
    <location>
        <begin position="342"/>
        <end position="451"/>
    </location>
</feature>
<name>A0AA39Y8K7_9PEZI</name>
<protein>
    <submittedName>
        <fullName evidence="2">Uncharacterized protein</fullName>
    </submittedName>
</protein>
<accession>A0AA39Y8K7</accession>
<feature type="compositionally biased region" description="Acidic residues" evidence="1">
    <location>
        <begin position="356"/>
        <end position="370"/>
    </location>
</feature>
<sequence length="451" mass="49324">MERGEWNSLDLFSNNKSYAYNTHHVREAFARANHELEHAYQTIDHLLSLSAATSESAASTAAAAAAAATATPTVQKTAAVPNPYPGLTQRPNQRPNQHPLGPDSSEPMPRFRPRELDFGHRSSPGGAERNSLSASMIVHVSNPQPQHRPAAFQAARVAAFRAGDGFVHTAVSKVKTSFSRTIAWKRGLMTLLEKEPANEAGLQRIKTNLHENLDATSVLIRELKSINADVRAGKIACSPHAHWRLQQEIDKVSNNLAAVQKKVGVALALERVRNKREGITGRGVEEMGRNVGKVQLQVQEKNADRESGTVAPGKRGGNRDWTADVFVQAIQREIEDSRREAQRELDYIGDPNRETSDDEGDHEGEDDDVPGLEPDLMTLDAELQDVSDWEEDRMETDEVEAGEGDMTQEENRAMSPGSMSGWDVVDSDSNSSSSAGAGVHAAETQRSCVTM</sequence>
<feature type="region of interest" description="Disordered" evidence="1">
    <location>
        <begin position="70"/>
        <end position="129"/>
    </location>
</feature>
<reference evidence="2" key="1">
    <citation type="submission" date="2023-06" db="EMBL/GenBank/DDBJ databases">
        <title>Genome-scale phylogeny and comparative genomics of the fungal order Sordariales.</title>
        <authorList>
            <consortium name="Lawrence Berkeley National Laboratory"/>
            <person name="Hensen N."/>
            <person name="Bonometti L."/>
            <person name="Westerberg I."/>
            <person name="Brannstrom I.O."/>
            <person name="Guillou S."/>
            <person name="Cros-Aarteil S."/>
            <person name="Calhoun S."/>
            <person name="Haridas S."/>
            <person name="Kuo A."/>
            <person name="Mondo S."/>
            <person name="Pangilinan J."/>
            <person name="Riley R."/>
            <person name="Labutti K."/>
            <person name="Andreopoulos B."/>
            <person name="Lipzen A."/>
            <person name="Chen C."/>
            <person name="Yanf M."/>
            <person name="Daum C."/>
            <person name="Ng V."/>
            <person name="Clum A."/>
            <person name="Steindorff A."/>
            <person name="Ohm R."/>
            <person name="Martin F."/>
            <person name="Silar P."/>
            <person name="Natvig D."/>
            <person name="Lalanne C."/>
            <person name="Gautier V."/>
            <person name="Ament-Velasquez S.L."/>
            <person name="Kruys A."/>
            <person name="Hutchinson M.I."/>
            <person name="Powell A.J."/>
            <person name="Barry K."/>
            <person name="Miller A.N."/>
            <person name="Grigoriev I.V."/>
            <person name="Debuchy R."/>
            <person name="Gladieux P."/>
            <person name="Thoren M.H."/>
            <person name="Johannesson H."/>
        </authorList>
    </citation>
    <scope>NUCLEOTIDE SEQUENCE</scope>
    <source>
        <strain evidence="2">SMH2532-1</strain>
    </source>
</reference>
<evidence type="ECO:0000256" key="1">
    <source>
        <dbReference type="SAM" id="MobiDB-lite"/>
    </source>
</evidence>
<comment type="caution">
    <text evidence="2">The sequence shown here is derived from an EMBL/GenBank/DDBJ whole genome shotgun (WGS) entry which is preliminary data.</text>
</comment>
<feature type="compositionally biased region" description="Basic and acidic residues" evidence="1">
    <location>
        <begin position="342"/>
        <end position="355"/>
    </location>
</feature>
<organism evidence="2 3">
    <name type="scientific">Cercophora newfieldiana</name>
    <dbReference type="NCBI Taxonomy" id="92897"/>
    <lineage>
        <taxon>Eukaryota</taxon>
        <taxon>Fungi</taxon>
        <taxon>Dikarya</taxon>
        <taxon>Ascomycota</taxon>
        <taxon>Pezizomycotina</taxon>
        <taxon>Sordariomycetes</taxon>
        <taxon>Sordariomycetidae</taxon>
        <taxon>Sordariales</taxon>
        <taxon>Lasiosphaeriaceae</taxon>
        <taxon>Cercophora</taxon>
    </lineage>
</organism>
<evidence type="ECO:0000313" key="3">
    <source>
        <dbReference type="Proteomes" id="UP001174936"/>
    </source>
</evidence>
<proteinExistence type="predicted"/>
<evidence type="ECO:0000313" key="2">
    <source>
        <dbReference type="EMBL" id="KAK0648028.1"/>
    </source>
</evidence>
<dbReference type="Proteomes" id="UP001174936">
    <property type="component" value="Unassembled WGS sequence"/>
</dbReference>